<dbReference type="CDD" id="cd04242">
    <property type="entry name" value="AAK_G5K_ProB"/>
    <property type="match status" value="1"/>
</dbReference>
<evidence type="ECO:0000256" key="7">
    <source>
        <dbReference type="ARBA" id="ARBA00022840"/>
    </source>
</evidence>
<dbReference type="NCBIfam" id="TIGR01027">
    <property type="entry name" value="proB"/>
    <property type="match status" value="1"/>
</dbReference>
<feature type="binding site" evidence="8">
    <location>
        <position position="147"/>
    </location>
    <ligand>
        <name>substrate</name>
    </ligand>
</feature>
<comment type="similarity">
    <text evidence="8">Belongs to the glutamate 5-kinase family.</text>
</comment>
<evidence type="ECO:0000256" key="5">
    <source>
        <dbReference type="ARBA" id="ARBA00022741"/>
    </source>
</evidence>
<dbReference type="PROSITE" id="PS50890">
    <property type="entry name" value="PUA"/>
    <property type="match status" value="1"/>
</dbReference>
<dbReference type="Proteomes" id="UP000823637">
    <property type="component" value="Unassembled WGS sequence"/>
</dbReference>
<dbReference type="InterPro" id="IPR001048">
    <property type="entry name" value="Asp/Glu/Uridylate_kinase"/>
</dbReference>
<dbReference type="PRINTS" id="PR00474">
    <property type="entry name" value="GLU5KINASE"/>
</dbReference>
<dbReference type="GO" id="GO:0005524">
    <property type="term" value="F:ATP binding"/>
    <property type="evidence" value="ECO:0007669"/>
    <property type="project" value="UniProtKB-KW"/>
</dbReference>
<comment type="function">
    <text evidence="8">Catalyzes the transfer of a phosphate group to glutamate to form L-glutamate 5-phosphate.</text>
</comment>
<dbReference type="InterPro" id="IPR011529">
    <property type="entry name" value="Glu_5kinase"/>
</dbReference>
<evidence type="ECO:0000259" key="9">
    <source>
        <dbReference type="SMART" id="SM00359"/>
    </source>
</evidence>
<dbReference type="AlphaFoldDB" id="A0A9D9HDR4"/>
<dbReference type="InterPro" id="IPR036974">
    <property type="entry name" value="PUA_sf"/>
</dbReference>
<dbReference type="Gene3D" id="2.30.130.10">
    <property type="entry name" value="PUA domain"/>
    <property type="match status" value="1"/>
</dbReference>
<comment type="catalytic activity">
    <reaction evidence="8">
        <text>L-glutamate + ATP = L-glutamyl 5-phosphate + ADP</text>
        <dbReference type="Rhea" id="RHEA:14877"/>
        <dbReference type="ChEBI" id="CHEBI:29985"/>
        <dbReference type="ChEBI" id="CHEBI:30616"/>
        <dbReference type="ChEBI" id="CHEBI:58274"/>
        <dbReference type="ChEBI" id="CHEBI:456216"/>
        <dbReference type="EC" id="2.7.2.11"/>
    </reaction>
</comment>
<evidence type="ECO:0000256" key="1">
    <source>
        <dbReference type="ARBA" id="ARBA00022490"/>
    </source>
</evidence>
<dbReference type="GO" id="GO:0055129">
    <property type="term" value="P:L-proline biosynthetic process"/>
    <property type="evidence" value="ECO:0007669"/>
    <property type="project" value="UniProtKB-UniRule"/>
</dbReference>
<dbReference type="InterPro" id="IPR015947">
    <property type="entry name" value="PUA-like_sf"/>
</dbReference>
<evidence type="ECO:0000256" key="3">
    <source>
        <dbReference type="ARBA" id="ARBA00022650"/>
    </source>
</evidence>
<dbReference type="Gene3D" id="3.40.1160.10">
    <property type="entry name" value="Acetylglutamate kinase-like"/>
    <property type="match status" value="2"/>
</dbReference>
<evidence type="ECO:0000256" key="2">
    <source>
        <dbReference type="ARBA" id="ARBA00022605"/>
    </source>
</evidence>
<dbReference type="PANTHER" id="PTHR43654:SF1">
    <property type="entry name" value="ISOPENTENYL PHOSPHATE KINASE"/>
    <property type="match status" value="1"/>
</dbReference>
<dbReference type="InterPro" id="IPR002478">
    <property type="entry name" value="PUA"/>
</dbReference>
<evidence type="ECO:0000256" key="4">
    <source>
        <dbReference type="ARBA" id="ARBA00022679"/>
    </source>
</evidence>
<keyword evidence="3 8" id="KW-0641">Proline biosynthesis</keyword>
<protein>
    <recommendedName>
        <fullName evidence="8">Glutamate 5-kinase</fullName>
        <ecNumber evidence="8">2.7.2.11</ecNumber>
    </recommendedName>
    <alternativeName>
        <fullName evidence="8">Gamma-glutamyl kinase</fullName>
        <shortName evidence="8">GK</shortName>
    </alternativeName>
</protein>
<dbReference type="Pfam" id="PF01472">
    <property type="entry name" value="PUA"/>
    <property type="match status" value="1"/>
</dbReference>
<reference evidence="10" key="1">
    <citation type="submission" date="2020-10" db="EMBL/GenBank/DDBJ databases">
        <authorList>
            <person name="Gilroy R."/>
        </authorList>
    </citation>
    <scope>NUCLEOTIDE SEQUENCE</scope>
    <source>
        <strain evidence="10">D3-1215</strain>
    </source>
</reference>
<dbReference type="InterPro" id="IPR005715">
    <property type="entry name" value="Glu_5kinase/COase_Synthase"/>
</dbReference>
<sequence>MYKRITVKIGSNVLADANGGIDLQRLGHLVHQMAELHRHGIEVILVSSGSILTGRSELRLAKHLDVVSSRQVYSAVGQAKLIGRYYELFLAEGIHCGQVLTTKESFETRSHYLNQKNCITQMLAEGIVPVVNENDTISLTELMFTDNDELSGLMASMMNVDALVILSNIDGIYDGNPSDPSTQVIRKIGRGKSISQYIQETKSKFGRGGMSSKAGTAQKVADEGIEVIIANGKRNDILTDLILEEKDVLCTRFEPAEKESSNVKKWIAHSEGFAKGELRISPKAVEAITAADVARSLLPIGVVSVTGEFEKNDIVRICDEDGNYIGVGLSRYDSRKIRQLAGKKGEKPVVHYDYMFISDTNH</sequence>
<feature type="binding site" evidence="8">
    <location>
        <position position="8"/>
    </location>
    <ligand>
        <name>ATP</name>
        <dbReference type="ChEBI" id="CHEBI:30616"/>
    </ligand>
</feature>
<feature type="domain" description="PUA" evidence="9">
    <location>
        <begin position="276"/>
        <end position="350"/>
    </location>
</feature>
<reference evidence="10" key="2">
    <citation type="journal article" date="2021" name="PeerJ">
        <title>Extensive microbial diversity within the chicken gut microbiome revealed by metagenomics and culture.</title>
        <authorList>
            <person name="Gilroy R."/>
            <person name="Ravi A."/>
            <person name="Getino M."/>
            <person name="Pursley I."/>
            <person name="Horton D.L."/>
            <person name="Alikhan N.F."/>
            <person name="Baker D."/>
            <person name="Gharbi K."/>
            <person name="Hall N."/>
            <person name="Watson M."/>
            <person name="Adriaenssens E.M."/>
            <person name="Foster-Nyarko E."/>
            <person name="Jarju S."/>
            <person name="Secka A."/>
            <person name="Antonio M."/>
            <person name="Oren A."/>
            <person name="Chaudhuri R.R."/>
            <person name="La Ragione R."/>
            <person name="Hildebrand F."/>
            <person name="Pallen M.J."/>
        </authorList>
    </citation>
    <scope>NUCLEOTIDE SEQUENCE</scope>
    <source>
        <strain evidence="10">D3-1215</strain>
    </source>
</reference>
<dbReference type="EC" id="2.7.2.11" evidence="8"/>
<keyword evidence="4 8" id="KW-0808">Transferase</keyword>
<evidence type="ECO:0000256" key="8">
    <source>
        <dbReference type="HAMAP-Rule" id="MF_00456"/>
    </source>
</evidence>
<dbReference type="InterPro" id="IPR036393">
    <property type="entry name" value="AceGlu_kinase-like_sf"/>
</dbReference>
<dbReference type="SUPFAM" id="SSF53633">
    <property type="entry name" value="Carbamate kinase-like"/>
    <property type="match status" value="1"/>
</dbReference>
<dbReference type="FunFam" id="3.40.1160.10:FF:000040">
    <property type="entry name" value="Glutamate 5-kinase"/>
    <property type="match status" value="1"/>
</dbReference>
<accession>A0A9D9HDR4</accession>
<organism evidence="10 11">
    <name type="scientific">Candidatus Enterocola intestinipullorum</name>
    <dbReference type="NCBI Taxonomy" id="2840783"/>
    <lineage>
        <taxon>Bacteria</taxon>
        <taxon>Pseudomonadati</taxon>
        <taxon>Bacteroidota</taxon>
        <taxon>Bacteroidia</taxon>
        <taxon>Bacteroidales</taxon>
        <taxon>Candidatus Enterocola</taxon>
    </lineage>
</organism>
<comment type="caution">
    <text evidence="10">The sequence shown here is derived from an EMBL/GenBank/DDBJ whole genome shotgun (WGS) entry which is preliminary data.</text>
</comment>
<keyword evidence="6 8" id="KW-0418">Kinase</keyword>
<comment type="pathway">
    <text evidence="8">Amino-acid biosynthesis; L-proline biosynthesis; L-glutamate 5-semialdehyde from L-glutamate: step 1/2.</text>
</comment>
<comment type="caution">
    <text evidence="8">Lacks conserved residue(s) required for the propagation of feature annotation.</text>
</comment>
<evidence type="ECO:0000256" key="6">
    <source>
        <dbReference type="ARBA" id="ARBA00022777"/>
    </source>
</evidence>
<dbReference type="SUPFAM" id="SSF88697">
    <property type="entry name" value="PUA domain-like"/>
    <property type="match status" value="1"/>
</dbReference>
<dbReference type="SMART" id="SM00359">
    <property type="entry name" value="PUA"/>
    <property type="match status" value="1"/>
</dbReference>
<dbReference type="HAMAP" id="MF_00456">
    <property type="entry name" value="ProB"/>
    <property type="match status" value="1"/>
</dbReference>
<dbReference type="PANTHER" id="PTHR43654">
    <property type="entry name" value="GLUTAMATE 5-KINASE"/>
    <property type="match status" value="1"/>
</dbReference>
<dbReference type="PIRSF" id="PIRSF000729">
    <property type="entry name" value="GK"/>
    <property type="match status" value="1"/>
</dbReference>
<dbReference type="GO" id="GO:0004349">
    <property type="term" value="F:glutamate 5-kinase activity"/>
    <property type="evidence" value="ECO:0007669"/>
    <property type="project" value="UniProtKB-UniRule"/>
</dbReference>
<dbReference type="InterPro" id="IPR041739">
    <property type="entry name" value="G5K_ProB"/>
</dbReference>
<feature type="binding site" evidence="8">
    <location>
        <position position="135"/>
    </location>
    <ligand>
        <name>substrate</name>
    </ligand>
</feature>
<dbReference type="CDD" id="cd21157">
    <property type="entry name" value="PUA_G5K"/>
    <property type="match status" value="1"/>
</dbReference>
<name>A0A9D9HDR4_9BACT</name>
<dbReference type="EMBL" id="JADIMR010000005">
    <property type="protein sequence ID" value="MBO8446208.1"/>
    <property type="molecule type" value="Genomic_DNA"/>
</dbReference>
<keyword evidence="5 8" id="KW-0547">Nucleotide-binding</keyword>
<dbReference type="InterPro" id="IPR001057">
    <property type="entry name" value="Glu/AcGlu_kinase"/>
</dbReference>
<keyword evidence="7 8" id="KW-0067">ATP-binding</keyword>
<keyword evidence="2 8" id="KW-0028">Amino-acid biosynthesis</keyword>
<comment type="subcellular location">
    <subcellularLocation>
        <location evidence="8">Cytoplasm</location>
    </subcellularLocation>
</comment>
<gene>
    <name evidence="8 10" type="primary">proB</name>
    <name evidence="10" type="ORF">IAC32_00465</name>
</gene>
<feature type="binding site" evidence="8">
    <location>
        <position position="48"/>
    </location>
    <ligand>
        <name>substrate</name>
    </ligand>
</feature>
<keyword evidence="1 8" id="KW-0963">Cytoplasm</keyword>
<proteinExistence type="inferred from homology"/>
<dbReference type="Pfam" id="PF00696">
    <property type="entry name" value="AA_kinase"/>
    <property type="match status" value="1"/>
</dbReference>
<dbReference type="GO" id="GO:0003723">
    <property type="term" value="F:RNA binding"/>
    <property type="evidence" value="ECO:0007669"/>
    <property type="project" value="InterPro"/>
</dbReference>
<evidence type="ECO:0000313" key="10">
    <source>
        <dbReference type="EMBL" id="MBO8446208.1"/>
    </source>
</evidence>
<dbReference type="GO" id="GO:0005829">
    <property type="term" value="C:cytosol"/>
    <property type="evidence" value="ECO:0007669"/>
    <property type="project" value="TreeGrafter"/>
</dbReference>
<evidence type="ECO:0000313" key="11">
    <source>
        <dbReference type="Proteomes" id="UP000823637"/>
    </source>
</evidence>